<evidence type="ECO:0000313" key="4">
    <source>
        <dbReference type="Proteomes" id="UP000474175"/>
    </source>
</evidence>
<dbReference type="InterPro" id="IPR057601">
    <property type="entry name" value="Oar-like_b-barrel"/>
</dbReference>
<comment type="caution">
    <text evidence="3">The sequence shown here is derived from an EMBL/GenBank/DDBJ whole genome shotgun (WGS) entry which is preliminary data.</text>
</comment>
<proteinExistence type="predicted"/>
<evidence type="ECO:0000313" key="3">
    <source>
        <dbReference type="EMBL" id="NDU98929.1"/>
    </source>
</evidence>
<dbReference type="AlphaFoldDB" id="A0A6L9LPP7"/>
<name>A0A6L9LPP7_9BACT</name>
<evidence type="ECO:0000256" key="1">
    <source>
        <dbReference type="SAM" id="SignalP"/>
    </source>
</evidence>
<keyword evidence="4" id="KW-1185">Reference proteome</keyword>
<dbReference type="Pfam" id="PF25183">
    <property type="entry name" value="OMP_b-brl_4"/>
    <property type="match status" value="1"/>
</dbReference>
<dbReference type="InterPro" id="IPR008969">
    <property type="entry name" value="CarboxyPept-like_regulatory"/>
</dbReference>
<accession>A0A6L9LPP7</accession>
<sequence length="508" mass="55604">MKKHVLVTIALLLLSYCTADNTIAQTTQASISGVITEKQNSPLPGATVRVRNESTGFSTGTVTNVKGEYLFKEIPLGGPYTVTITAVGLGEQRRTGYMVNQGDDIKINLALQETSQDLEVIQVVASGLKNKTDNLGAATAINAKTLISMPVNGRNFTQLVNLSPLTNNSGSLSGQLGSSTNYTIDGMNAKNPTSAGSTTSRSGAPYSISIEAVREFKVITNQYDVVYGRAGGGLVSAVTKAGTNKLTGSVFNYTRANWLSSQYDIRGNQRNVPFSTNQFGFSLGGPIIKDKLHYFVVWDHQQDSRPLIIADVQTPLDERRFNVTNATLNRFVDIARSKYGVANTQQFGTFPKNRGTDAGFARIDWQINPNNLLTIRDNYTNDRNKLGLADNTAINIYESYGNDYNVDNSLLATLRTTFSPKITNELKLQHLFTYQKSSPGDQLPAANIPRNIVETVRSTIEGGTLSTNIQMGGHRFAQEGFTNNVLQLVDNFYYNTDKIQYTFGVDLM</sequence>
<keyword evidence="3" id="KW-0675">Receptor</keyword>
<organism evidence="3 4">
    <name type="scientific">Spirosoma terrae</name>
    <dbReference type="NCBI Taxonomy" id="1968276"/>
    <lineage>
        <taxon>Bacteria</taxon>
        <taxon>Pseudomonadati</taxon>
        <taxon>Bacteroidota</taxon>
        <taxon>Cytophagia</taxon>
        <taxon>Cytophagales</taxon>
        <taxon>Cytophagaceae</taxon>
        <taxon>Spirosoma</taxon>
    </lineage>
</organism>
<feature type="non-terminal residue" evidence="3">
    <location>
        <position position="508"/>
    </location>
</feature>
<dbReference type="RefSeq" id="WP_212592909.1">
    <property type="nucleotide sequence ID" value="NZ_JAAFZH010000021.1"/>
</dbReference>
<dbReference type="Proteomes" id="UP000474175">
    <property type="component" value="Unassembled WGS sequence"/>
</dbReference>
<gene>
    <name evidence="3" type="ORF">GK108_28875</name>
</gene>
<reference evidence="3 4" key="1">
    <citation type="submission" date="2020-02" db="EMBL/GenBank/DDBJ databases">
        <title>Draft genome sequence of two Spirosoma agri KCTC 52727 and Spirosoma terrae KCTC 52035.</title>
        <authorList>
            <person name="Rojas J."/>
            <person name="Ambika Manirajan B."/>
            <person name="Suarez C."/>
            <person name="Ratering S."/>
            <person name="Schnell S."/>
        </authorList>
    </citation>
    <scope>NUCLEOTIDE SEQUENCE [LARGE SCALE GENOMIC DNA]</scope>
    <source>
        <strain evidence="3 4">KCTC 52035</strain>
    </source>
</reference>
<dbReference type="SUPFAM" id="SSF49464">
    <property type="entry name" value="Carboxypeptidase regulatory domain-like"/>
    <property type="match status" value="1"/>
</dbReference>
<dbReference type="Gene3D" id="2.60.40.1120">
    <property type="entry name" value="Carboxypeptidase-like, regulatory domain"/>
    <property type="match status" value="1"/>
</dbReference>
<dbReference type="Pfam" id="PF13620">
    <property type="entry name" value="CarboxypepD_reg"/>
    <property type="match status" value="1"/>
</dbReference>
<keyword evidence="1" id="KW-0732">Signal</keyword>
<evidence type="ECO:0000259" key="2">
    <source>
        <dbReference type="Pfam" id="PF25183"/>
    </source>
</evidence>
<feature type="domain" description="TonB-dependent transporter Oar-like beta-barrel" evidence="2">
    <location>
        <begin position="238"/>
        <end position="306"/>
    </location>
</feature>
<feature type="signal peptide" evidence="1">
    <location>
        <begin position="1"/>
        <end position="19"/>
    </location>
</feature>
<protein>
    <submittedName>
        <fullName evidence="3">TonB-dependent receptor</fullName>
    </submittedName>
</protein>
<dbReference type="SUPFAM" id="SSF56935">
    <property type="entry name" value="Porins"/>
    <property type="match status" value="1"/>
</dbReference>
<dbReference type="EMBL" id="JAAFZH010000021">
    <property type="protein sequence ID" value="NDU98929.1"/>
    <property type="molecule type" value="Genomic_DNA"/>
</dbReference>
<feature type="chain" id="PRO_5026970296" evidence="1">
    <location>
        <begin position="20"/>
        <end position="508"/>
    </location>
</feature>